<feature type="transmembrane region" description="Helical" evidence="1">
    <location>
        <begin position="194"/>
        <end position="214"/>
    </location>
</feature>
<dbReference type="PANTHER" id="PTHR35797:SF1">
    <property type="entry name" value="PROTEASE"/>
    <property type="match status" value="1"/>
</dbReference>
<feature type="transmembrane region" description="Helical" evidence="1">
    <location>
        <begin position="75"/>
        <end position="102"/>
    </location>
</feature>
<dbReference type="InterPro" id="IPR003675">
    <property type="entry name" value="Rce1/LyrA-like_dom"/>
</dbReference>
<feature type="transmembrane region" description="Helical" evidence="1">
    <location>
        <begin position="164"/>
        <end position="188"/>
    </location>
</feature>
<dbReference type="Proteomes" id="UP000823891">
    <property type="component" value="Unassembled WGS sequence"/>
</dbReference>
<dbReference type="AlphaFoldDB" id="A0A9D2NJJ0"/>
<feature type="transmembrane region" description="Helical" evidence="1">
    <location>
        <begin position="122"/>
        <end position="143"/>
    </location>
</feature>
<feature type="domain" description="CAAX prenyl protease 2/Lysostaphin resistance protein A-like" evidence="2">
    <location>
        <begin position="131"/>
        <end position="233"/>
    </location>
</feature>
<dbReference type="EMBL" id="DWWS01000065">
    <property type="protein sequence ID" value="HJC25416.1"/>
    <property type="molecule type" value="Genomic_DNA"/>
</dbReference>
<gene>
    <name evidence="3" type="ORF">H9761_17240</name>
</gene>
<feature type="transmembrane region" description="Helical" evidence="1">
    <location>
        <begin position="34"/>
        <end position="54"/>
    </location>
</feature>
<evidence type="ECO:0000313" key="4">
    <source>
        <dbReference type="Proteomes" id="UP000823891"/>
    </source>
</evidence>
<keyword evidence="1" id="KW-1133">Transmembrane helix</keyword>
<dbReference type="PANTHER" id="PTHR35797">
    <property type="entry name" value="PROTEASE-RELATED"/>
    <property type="match status" value="1"/>
</dbReference>
<keyword evidence="3" id="KW-0378">Hydrolase</keyword>
<sequence length="285" mass="31063">MEAIEKKRLLIFGGLAAAFVAVLSVCYFRSRSSAVLTVCMFTPATSVILTRLITHEGTKNLYLLPHFCHNVRWYIGAWLATPAIAYAGAALYFCVFPGDVAFLDSNYAVLLGVSTKEEYLSALLQVIPLAVLFNPVMGILQCLGEEFAWRGYLLPKLAARYSPASAALLTGTVWGIWHAPFIAAGYNYGIEHPVLGVAAMIVLCLVIGSIQAFLFFKTKSIWPAVLFHAAFNGIDLWKPSDLFMARPADPFIGPDLTGILGGAGYILTALICLFFLNKKVRAEQG</sequence>
<accession>A0A9D2NJJ0</accession>
<dbReference type="GO" id="GO:0080120">
    <property type="term" value="P:CAAX-box protein maturation"/>
    <property type="evidence" value="ECO:0007669"/>
    <property type="project" value="UniProtKB-ARBA"/>
</dbReference>
<reference evidence="3" key="1">
    <citation type="journal article" date="2021" name="PeerJ">
        <title>Extensive microbial diversity within the chicken gut microbiome revealed by metagenomics and culture.</title>
        <authorList>
            <person name="Gilroy R."/>
            <person name="Ravi A."/>
            <person name="Getino M."/>
            <person name="Pursley I."/>
            <person name="Horton D.L."/>
            <person name="Alikhan N.F."/>
            <person name="Baker D."/>
            <person name="Gharbi K."/>
            <person name="Hall N."/>
            <person name="Watson M."/>
            <person name="Adriaenssens E.M."/>
            <person name="Foster-Nyarko E."/>
            <person name="Jarju S."/>
            <person name="Secka A."/>
            <person name="Antonio M."/>
            <person name="Oren A."/>
            <person name="Chaudhuri R.R."/>
            <person name="La Ragione R."/>
            <person name="Hildebrand F."/>
            <person name="Pallen M.J."/>
        </authorList>
    </citation>
    <scope>NUCLEOTIDE SEQUENCE</scope>
    <source>
        <strain evidence="3">USAMLcec2-132</strain>
    </source>
</reference>
<proteinExistence type="predicted"/>
<comment type="caution">
    <text evidence="3">The sequence shown here is derived from an EMBL/GenBank/DDBJ whole genome shotgun (WGS) entry which is preliminary data.</text>
</comment>
<name>A0A9D2NJJ0_9FIRM</name>
<keyword evidence="3" id="KW-0482">Metalloprotease</keyword>
<evidence type="ECO:0000259" key="2">
    <source>
        <dbReference type="Pfam" id="PF02517"/>
    </source>
</evidence>
<feature type="transmembrane region" description="Helical" evidence="1">
    <location>
        <begin position="257"/>
        <end position="276"/>
    </location>
</feature>
<reference evidence="3" key="2">
    <citation type="submission" date="2021-04" db="EMBL/GenBank/DDBJ databases">
        <authorList>
            <person name="Gilroy R."/>
        </authorList>
    </citation>
    <scope>NUCLEOTIDE SEQUENCE</scope>
    <source>
        <strain evidence="3">USAMLcec2-132</strain>
    </source>
</reference>
<evidence type="ECO:0000313" key="3">
    <source>
        <dbReference type="EMBL" id="HJC25416.1"/>
    </source>
</evidence>
<dbReference type="GO" id="GO:0004175">
    <property type="term" value="F:endopeptidase activity"/>
    <property type="evidence" value="ECO:0007669"/>
    <property type="project" value="UniProtKB-ARBA"/>
</dbReference>
<keyword evidence="3" id="KW-0645">Protease</keyword>
<evidence type="ECO:0000256" key="1">
    <source>
        <dbReference type="SAM" id="Phobius"/>
    </source>
</evidence>
<dbReference type="GO" id="GO:0008237">
    <property type="term" value="F:metallopeptidase activity"/>
    <property type="evidence" value="ECO:0007669"/>
    <property type="project" value="UniProtKB-KW"/>
</dbReference>
<protein>
    <submittedName>
        <fullName evidence="3">CPBP family intramembrane metalloprotease</fullName>
    </submittedName>
</protein>
<keyword evidence="1" id="KW-0472">Membrane</keyword>
<keyword evidence="1" id="KW-0812">Transmembrane</keyword>
<dbReference type="InterPro" id="IPR042150">
    <property type="entry name" value="MmRce1-like"/>
</dbReference>
<dbReference type="Pfam" id="PF02517">
    <property type="entry name" value="Rce1-like"/>
    <property type="match status" value="1"/>
</dbReference>
<organism evidence="3 4">
    <name type="scientific">Candidatus Eisenbergiella merdavium</name>
    <dbReference type="NCBI Taxonomy" id="2838551"/>
    <lineage>
        <taxon>Bacteria</taxon>
        <taxon>Bacillati</taxon>
        <taxon>Bacillota</taxon>
        <taxon>Clostridia</taxon>
        <taxon>Lachnospirales</taxon>
        <taxon>Lachnospiraceae</taxon>
        <taxon>Eisenbergiella</taxon>
    </lineage>
</organism>